<feature type="transmembrane region" description="Helical" evidence="1">
    <location>
        <begin position="58"/>
        <end position="74"/>
    </location>
</feature>
<dbReference type="Proteomes" id="UP001652432">
    <property type="component" value="Unassembled WGS sequence"/>
</dbReference>
<dbReference type="EMBL" id="JAOQKJ010000001">
    <property type="protein sequence ID" value="MCU6743090.1"/>
    <property type="molecule type" value="Genomic_DNA"/>
</dbReference>
<feature type="transmembrane region" description="Helical" evidence="1">
    <location>
        <begin position="6"/>
        <end position="23"/>
    </location>
</feature>
<feature type="transmembrane region" description="Helical" evidence="1">
    <location>
        <begin position="327"/>
        <end position="349"/>
    </location>
</feature>
<proteinExistence type="predicted"/>
<feature type="transmembrane region" description="Helical" evidence="1">
    <location>
        <begin position="215"/>
        <end position="242"/>
    </location>
</feature>
<evidence type="ECO:0000313" key="2">
    <source>
        <dbReference type="EMBL" id="MCU6743090.1"/>
    </source>
</evidence>
<comment type="caution">
    <text evidence="2">The sequence shown here is derived from an EMBL/GenBank/DDBJ whole genome shotgun (WGS) entry which is preliminary data.</text>
</comment>
<name>A0ABT2SYQ9_9FIRM</name>
<feature type="transmembrane region" description="Helical" evidence="1">
    <location>
        <begin position="192"/>
        <end position="208"/>
    </location>
</feature>
<protein>
    <submittedName>
        <fullName evidence="2">Uncharacterized protein</fullName>
    </submittedName>
</protein>
<gene>
    <name evidence="2" type="ORF">OCV77_00985</name>
</gene>
<feature type="transmembrane region" description="Helical" evidence="1">
    <location>
        <begin position="296"/>
        <end position="315"/>
    </location>
</feature>
<dbReference type="RefSeq" id="WP_262572488.1">
    <property type="nucleotide sequence ID" value="NZ_JAOQKJ010000001.1"/>
</dbReference>
<reference evidence="2 3" key="1">
    <citation type="journal article" date="2021" name="ISME Commun">
        <title>Automated analysis of genomic sequences facilitates high-throughput and comprehensive description of bacteria.</title>
        <authorList>
            <person name="Hitch T.C.A."/>
        </authorList>
    </citation>
    <scope>NUCLEOTIDE SEQUENCE [LARGE SCALE GENOMIC DNA]</scope>
    <source>
        <strain evidence="2 3">Sanger_18</strain>
    </source>
</reference>
<keyword evidence="1" id="KW-0812">Transmembrane</keyword>
<feature type="transmembrane region" description="Helical" evidence="1">
    <location>
        <begin position="100"/>
        <end position="124"/>
    </location>
</feature>
<accession>A0ABT2SYQ9</accession>
<evidence type="ECO:0000313" key="3">
    <source>
        <dbReference type="Proteomes" id="UP001652432"/>
    </source>
</evidence>
<organism evidence="2 3">
    <name type="scientific">Suilimivivens aceti</name>
    <dbReference type="NCBI Taxonomy" id="2981774"/>
    <lineage>
        <taxon>Bacteria</taxon>
        <taxon>Bacillati</taxon>
        <taxon>Bacillota</taxon>
        <taxon>Clostridia</taxon>
        <taxon>Lachnospirales</taxon>
        <taxon>Lachnospiraceae</taxon>
        <taxon>Suilimivivens</taxon>
    </lineage>
</organism>
<sequence>MKKTGEILFYIALSIELAILIIDKSSFVNPIEGRLFQITFLFFLSKVFLTRYTGREKLTIVAFAILGVISYTFTGRNEIIRIVIFIAACKNLNMKDVLKYVFWVTLCGCACLIILSLTGVLGTIKMTDIFRADVIETRYCFGLGHPNALHCMFFMLTLLWLYLWGEDIKIWKSLIIIAMNCGLFLLTKSKTGAAMTIFAVVITLIGRYKKIKEKSLIYGLTVMELAGCVGLAWVAAACSRILPYHDNLRMLDRLLSDRIINLYYGSATHEGILTTWRWFGVPENKYYFDMGWVRLFYWYGIIPAFLYICVLVVLIRQLKIQKDYMGVVMLACIFLYMLVEAHTVSVYIARDYTLFLLGKYWCDMLPGNNRAESFWWEFPWLVNREKTSN</sequence>
<feature type="transmembrane region" description="Helical" evidence="1">
    <location>
        <begin position="144"/>
        <end position="163"/>
    </location>
</feature>
<keyword evidence="3" id="KW-1185">Reference proteome</keyword>
<keyword evidence="1" id="KW-1133">Transmembrane helix</keyword>
<keyword evidence="1" id="KW-0472">Membrane</keyword>
<evidence type="ECO:0000256" key="1">
    <source>
        <dbReference type="SAM" id="Phobius"/>
    </source>
</evidence>